<proteinExistence type="predicted"/>
<reference evidence="1 2" key="1">
    <citation type="submission" date="2014-11" db="EMBL/GenBank/DDBJ databases">
        <authorList>
            <person name="Diene M.Seydina."/>
        </authorList>
    </citation>
    <scope>NUCLEOTIDE SEQUENCE [LARGE SCALE GENOMIC DNA]</scope>
    <source>
        <strain evidence="1 2">Neisseria meningitidis CHUV</strain>
    </source>
</reference>
<protein>
    <submittedName>
        <fullName evidence="1">Uncharacterized protein</fullName>
    </submittedName>
</protein>
<feature type="non-terminal residue" evidence="1">
    <location>
        <position position="1"/>
    </location>
</feature>
<organism evidence="1 2">
    <name type="scientific">Neisseria meningitidis serogroup B</name>
    <dbReference type="NCBI Taxonomy" id="491"/>
    <lineage>
        <taxon>Bacteria</taxon>
        <taxon>Pseudomonadati</taxon>
        <taxon>Pseudomonadota</taxon>
        <taxon>Betaproteobacteria</taxon>
        <taxon>Neisseriales</taxon>
        <taxon>Neisseriaceae</taxon>
        <taxon>Neisseria</taxon>
    </lineage>
</organism>
<evidence type="ECO:0000313" key="2">
    <source>
        <dbReference type="Proteomes" id="UP000182715"/>
    </source>
</evidence>
<accession>A0A0H5QDA0</accession>
<dbReference type="EMBL" id="CVTF01000072">
    <property type="protein sequence ID" value="CRY99506.1"/>
    <property type="molecule type" value="Genomic_DNA"/>
</dbReference>
<sequence length="56" mass="6304">VRFHHYFSLSGWVWRKVSARQNNHTGGVTGGLHFTNSVFRGPIFCPPEKAARHAAL</sequence>
<evidence type="ECO:0000313" key="1">
    <source>
        <dbReference type="EMBL" id="CRY99506.1"/>
    </source>
</evidence>
<dbReference type="Proteomes" id="UP000182715">
    <property type="component" value="Unassembled WGS sequence"/>
</dbReference>
<dbReference type="AlphaFoldDB" id="A0A0H5QDA0"/>
<name>A0A0H5QDA0_NEIMI</name>